<evidence type="ECO:0000313" key="1">
    <source>
        <dbReference type="EMBL" id="QJA88541.1"/>
    </source>
</evidence>
<reference evidence="1" key="1">
    <citation type="submission" date="2020-03" db="EMBL/GenBank/DDBJ databases">
        <title>The deep terrestrial virosphere.</title>
        <authorList>
            <person name="Holmfeldt K."/>
            <person name="Nilsson E."/>
            <person name="Simone D."/>
            <person name="Lopez-Fernandez M."/>
            <person name="Wu X."/>
            <person name="de Brujin I."/>
            <person name="Lundin D."/>
            <person name="Andersson A."/>
            <person name="Bertilsson S."/>
            <person name="Dopson M."/>
        </authorList>
    </citation>
    <scope>NUCLEOTIDE SEQUENCE</scope>
    <source>
        <strain evidence="1">MM415B02743</strain>
    </source>
</reference>
<dbReference type="InterPro" id="IPR049718">
    <property type="entry name" value="AKO59007-like"/>
</dbReference>
<gene>
    <name evidence="1" type="ORF">MM415B02743_0012</name>
</gene>
<protein>
    <submittedName>
        <fullName evidence="1">Putative capsid protein</fullName>
    </submittedName>
</protein>
<proteinExistence type="predicted"/>
<accession>A0A6M3L4T6</accession>
<organism evidence="1">
    <name type="scientific">viral metagenome</name>
    <dbReference type="NCBI Taxonomy" id="1070528"/>
    <lineage>
        <taxon>unclassified sequences</taxon>
        <taxon>metagenomes</taxon>
        <taxon>organismal metagenomes</taxon>
    </lineage>
</organism>
<dbReference type="EMBL" id="MT142786">
    <property type="protein sequence ID" value="QJA88541.1"/>
    <property type="molecule type" value="Genomic_DNA"/>
</dbReference>
<dbReference type="AlphaFoldDB" id="A0A6M3L4T6"/>
<dbReference type="NCBIfam" id="NF033394">
    <property type="entry name" value="capsid_maj_Podo"/>
    <property type="match status" value="1"/>
</dbReference>
<name>A0A6M3L4T6_9ZZZZ</name>
<sequence>MALTWAELESITNDYFAMDGGKAVDIYFNTSFLLNYLLKQQKGLWERPPGGMKIRVPLEYDGQEAAFYVKGDALNSDDRESINSAYFDWKHAYGNASIYRIDTLKQGGDYGQIQILQQRVAGGQKSITKLLAGSLYDDAGGAAARLTGFLACCNETTTTAYGDIQEADLVANDGTFPWEGKRDTAAAVISLDLIRTMSSDAKVRDGQGGKPDMVITTETLWNVIASDLQLLQRFTSDKKTAHAGFVGIEIEGKTFFPDDYCPSGYLFVINSKHVGFAVHKEGYFGRTPWDRIPDSPMDKTMKILFDGNLIVNNRKAHKAHSGVTAE</sequence>